<dbReference type="PRINTS" id="PR00601">
    <property type="entry name" value="BACFERRITIN"/>
</dbReference>
<dbReference type="PANTHER" id="PTHR30295:SF0">
    <property type="entry name" value="BACTERIOFERRITIN"/>
    <property type="match status" value="1"/>
</dbReference>
<comment type="catalytic activity">
    <reaction evidence="7">
        <text>Fe(2+)(in) = Fe(2+)(out)</text>
        <dbReference type="Rhea" id="RHEA:28486"/>
        <dbReference type="ChEBI" id="CHEBI:29033"/>
    </reaction>
</comment>
<dbReference type="EMBL" id="JBHUHX010000032">
    <property type="protein sequence ID" value="MFD2112586.1"/>
    <property type="molecule type" value="Genomic_DNA"/>
</dbReference>
<keyword evidence="10" id="KW-0560">Oxidoreductase</keyword>
<comment type="cofactor">
    <cofactor evidence="1">
        <name>heme b</name>
        <dbReference type="ChEBI" id="CHEBI:60344"/>
    </cofactor>
</comment>
<dbReference type="RefSeq" id="WP_386026996.1">
    <property type="nucleotide sequence ID" value="NZ_JBHUHX010000032.1"/>
</dbReference>
<dbReference type="PANTHER" id="PTHR30295">
    <property type="entry name" value="BACTERIOFERRITIN"/>
    <property type="match status" value="1"/>
</dbReference>
<dbReference type="NCBIfam" id="TIGR00754">
    <property type="entry name" value="bfr"/>
    <property type="match status" value="1"/>
</dbReference>
<comment type="function">
    <text evidence="8">Iron-storage protein, whose ferroxidase center binds Fe(2+), oxidizes it using dioxygen to Fe(3+), and participates in the subsequent Fe(3+) oxide mineral core formation within the central cavity of the BFR protein shell.</text>
</comment>
<evidence type="ECO:0000256" key="1">
    <source>
        <dbReference type="ARBA" id="ARBA00001970"/>
    </source>
</evidence>
<keyword evidence="4" id="KW-0349">Heme</keyword>
<evidence type="ECO:0000256" key="2">
    <source>
        <dbReference type="ARBA" id="ARBA00008093"/>
    </source>
</evidence>
<evidence type="ECO:0000256" key="6">
    <source>
        <dbReference type="ARBA" id="ARBA00023004"/>
    </source>
</evidence>
<dbReference type="Pfam" id="PF00210">
    <property type="entry name" value="Ferritin"/>
    <property type="match status" value="1"/>
</dbReference>
<dbReference type="SUPFAM" id="SSF47240">
    <property type="entry name" value="Ferritin-like"/>
    <property type="match status" value="1"/>
</dbReference>
<evidence type="ECO:0000256" key="8">
    <source>
        <dbReference type="PIRNR" id="PIRNR002560"/>
    </source>
</evidence>
<organism evidence="10 11">
    <name type="scientific">Thiorhodococcus fuscus</name>
    <dbReference type="NCBI Taxonomy" id="527200"/>
    <lineage>
        <taxon>Bacteria</taxon>
        <taxon>Pseudomonadati</taxon>
        <taxon>Pseudomonadota</taxon>
        <taxon>Gammaproteobacteria</taxon>
        <taxon>Chromatiales</taxon>
        <taxon>Chromatiaceae</taxon>
        <taxon>Thiorhodococcus</taxon>
    </lineage>
</organism>
<dbReference type="PROSITE" id="PS50905">
    <property type="entry name" value="FERRITIN_LIKE"/>
    <property type="match status" value="1"/>
</dbReference>
<protein>
    <recommendedName>
        <fullName evidence="8">Bacterioferritin</fullName>
        <ecNumber evidence="8">1.16.3.1</ecNumber>
    </recommendedName>
</protein>
<dbReference type="GO" id="GO:0004322">
    <property type="term" value="F:ferroxidase activity"/>
    <property type="evidence" value="ECO:0007669"/>
    <property type="project" value="UniProtKB-EC"/>
</dbReference>
<sequence length="154" mass="17807">MKLDPTINQQLNAVLKESLTQINQLFLHARMLGNWGFHHLEEQEYKASIRAMKHADALIARILFLEGLPNLQDLGKLMIGEQVPEILKHDLTMERRYRDTLVAAIAHCEQQQDFVTRHHLEELQEDAEERIDWLETQSSLIAALGIENYLQSAV</sequence>
<comment type="similarity">
    <text evidence="2 8">Belongs to the bacterioferritin family.</text>
</comment>
<dbReference type="Proteomes" id="UP001597337">
    <property type="component" value="Unassembled WGS sequence"/>
</dbReference>
<dbReference type="InterPro" id="IPR009078">
    <property type="entry name" value="Ferritin-like_SF"/>
</dbReference>
<dbReference type="InterPro" id="IPR009040">
    <property type="entry name" value="Ferritin-like_diiron"/>
</dbReference>
<reference evidence="11" key="1">
    <citation type="journal article" date="2019" name="Int. J. Syst. Evol. Microbiol.">
        <title>The Global Catalogue of Microorganisms (GCM) 10K type strain sequencing project: providing services to taxonomists for standard genome sequencing and annotation.</title>
        <authorList>
            <consortium name="The Broad Institute Genomics Platform"/>
            <consortium name="The Broad Institute Genome Sequencing Center for Infectious Disease"/>
            <person name="Wu L."/>
            <person name="Ma J."/>
        </authorList>
    </citation>
    <scope>NUCLEOTIDE SEQUENCE [LARGE SCALE GENOMIC DNA]</scope>
    <source>
        <strain evidence="11">KACC 12597</strain>
    </source>
</reference>
<evidence type="ECO:0000313" key="10">
    <source>
        <dbReference type="EMBL" id="MFD2112586.1"/>
    </source>
</evidence>
<dbReference type="CDD" id="cd00907">
    <property type="entry name" value="Bacterioferritin"/>
    <property type="match status" value="1"/>
</dbReference>
<feature type="domain" description="Ferritin-like diiron" evidence="9">
    <location>
        <begin position="1"/>
        <end position="145"/>
    </location>
</feature>
<dbReference type="InterPro" id="IPR002024">
    <property type="entry name" value="Bacterioferritin"/>
</dbReference>
<keyword evidence="11" id="KW-1185">Reference proteome</keyword>
<dbReference type="EC" id="1.16.3.1" evidence="8"/>
<keyword evidence="6 8" id="KW-0408">Iron</keyword>
<evidence type="ECO:0000259" key="9">
    <source>
        <dbReference type="PROSITE" id="PS50905"/>
    </source>
</evidence>
<dbReference type="PIRSF" id="PIRSF002560">
    <property type="entry name" value="Bacterioferritin"/>
    <property type="match status" value="1"/>
</dbReference>
<keyword evidence="5 8" id="KW-0479">Metal-binding</keyword>
<evidence type="ECO:0000256" key="7">
    <source>
        <dbReference type="ARBA" id="ARBA00036243"/>
    </source>
</evidence>
<comment type="catalytic activity">
    <reaction evidence="8">
        <text>4 Fe(2+) + O2 + 4 H(+) = 4 Fe(3+) + 2 H2O</text>
        <dbReference type="Rhea" id="RHEA:11148"/>
        <dbReference type="ChEBI" id="CHEBI:15377"/>
        <dbReference type="ChEBI" id="CHEBI:15378"/>
        <dbReference type="ChEBI" id="CHEBI:15379"/>
        <dbReference type="ChEBI" id="CHEBI:29033"/>
        <dbReference type="ChEBI" id="CHEBI:29034"/>
        <dbReference type="EC" id="1.16.3.1"/>
    </reaction>
</comment>
<evidence type="ECO:0000256" key="3">
    <source>
        <dbReference type="ARBA" id="ARBA00022434"/>
    </source>
</evidence>
<proteinExistence type="inferred from homology"/>
<dbReference type="Gene3D" id="1.20.1260.10">
    <property type="match status" value="1"/>
</dbReference>
<comment type="caution">
    <text evidence="10">The sequence shown here is derived from an EMBL/GenBank/DDBJ whole genome shotgun (WGS) entry which is preliminary data.</text>
</comment>
<gene>
    <name evidence="10" type="primary">bfr</name>
    <name evidence="10" type="ORF">ACFSJC_12115</name>
</gene>
<accession>A0ABW4YBE3</accession>
<keyword evidence="3 8" id="KW-0409">Iron storage</keyword>
<name>A0ABW4YBE3_9GAMM</name>
<evidence type="ECO:0000313" key="11">
    <source>
        <dbReference type="Proteomes" id="UP001597337"/>
    </source>
</evidence>
<dbReference type="InterPro" id="IPR008331">
    <property type="entry name" value="Ferritin_DPS_dom"/>
</dbReference>
<evidence type="ECO:0000256" key="5">
    <source>
        <dbReference type="ARBA" id="ARBA00022723"/>
    </source>
</evidence>
<dbReference type="InterPro" id="IPR012347">
    <property type="entry name" value="Ferritin-like"/>
</dbReference>
<evidence type="ECO:0000256" key="4">
    <source>
        <dbReference type="ARBA" id="ARBA00022617"/>
    </source>
</evidence>